<dbReference type="Pfam" id="PF01553">
    <property type="entry name" value="Acyltransferase"/>
    <property type="match status" value="1"/>
</dbReference>
<dbReference type="AlphaFoldDB" id="A0A1H6U579"/>
<evidence type="ECO:0000259" key="5">
    <source>
        <dbReference type="SMART" id="SM00563"/>
    </source>
</evidence>
<keyword evidence="4" id="KW-0812">Transmembrane</keyword>
<dbReference type="RefSeq" id="WP_093311726.1">
    <property type="nucleotide sequence ID" value="NZ_FNYH01000013.1"/>
</dbReference>
<organism evidence="6 7">
    <name type="scientific">Allopseudospirillum japonicum</name>
    <dbReference type="NCBI Taxonomy" id="64971"/>
    <lineage>
        <taxon>Bacteria</taxon>
        <taxon>Pseudomonadati</taxon>
        <taxon>Pseudomonadota</taxon>
        <taxon>Gammaproteobacteria</taxon>
        <taxon>Oceanospirillales</taxon>
        <taxon>Oceanospirillaceae</taxon>
        <taxon>Allopseudospirillum</taxon>
    </lineage>
</organism>
<evidence type="ECO:0000256" key="1">
    <source>
        <dbReference type="ARBA" id="ARBA00005189"/>
    </source>
</evidence>
<evidence type="ECO:0000313" key="7">
    <source>
        <dbReference type="Proteomes" id="UP000242999"/>
    </source>
</evidence>
<dbReference type="PANTHER" id="PTHR10434">
    <property type="entry name" value="1-ACYL-SN-GLYCEROL-3-PHOSPHATE ACYLTRANSFERASE"/>
    <property type="match status" value="1"/>
</dbReference>
<name>A0A1H6U579_9GAMM</name>
<dbReference type="SMART" id="SM00563">
    <property type="entry name" value="PlsC"/>
    <property type="match status" value="1"/>
</dbReference>
<evidence type="ECO:0000313" key="6">
    <source>
        <dbReference type="EMBL" id="SEI85684.1"/>
    </source>
</evidence>
<dbReference type="SUPFAM" id="SSF69593">
    <property type="entry name" value="Glycerol-3-phosphate (1)-acyltransferase"/>
    <property type="match status" value="1"/>
</dbReference>
<protein>
    <submittedName>
        <fullName evidence="6">1-acyl-sn-glycerol-3-phosphate acyltransferase</fullName>
    </submittedName>
</protein>
<dbReference type="STRING" id="64971.SAMN05421831_11336"/>
<keyword evidence="2 6" id="KW-0808">Transferase</keyword>
<feature type="transmembrane region" description="Helical" evidence="4">
    <location>
        <begin position="12"/>
        <end position="34"/>
    </location>
</feature>
<sequence>MSARVYLGSFVFYLGYFCALLVSGLVFVPISLLLRGSQRQWLITRYNAFVLFWLQITCGIRYQIEGLDKIPQQQACVFLSNHQSEWETIYFQLVTRPLCTVLKKELLRIPVFGWGLAALNPIAVDRSQRTNAMKQVLMQGKARLQAGYSVLIFPEGTRLAPQQEGRLNKGGAALAVSLGVPVIPVVHNAGEHWLTQSWLKTPGCIRVRFGTPIATKDRKTEEVHQEVTAWMQTHKAQVSDQYVQTATQD</sequence>
<evidence type="ECO:0000256" key="4">
    <source>
        <dbReference type="SAM" id="Phobius"/>
    </source>
</evidence>
<gene>
    <name evidence="6" type="ORF">SAMN05421831_11336</name>
</gene>
<keyword evidence="4" id="KW-0472">Membrane</keyword>
<comment type="pathway">
    <text evidence="1">Lipid metabolism.</text>
</comment>
<dbReference type="PANTHER" id="PTHR10434:SF40">
    <property type="entry name" value="1-ACYL-SN-GLYCEROL-3-PHOSPHATE ACYLTRANSFERASE"/>
    <property type="match status" value="1"/>
</dbReference>
<dbReference type="GO" id="GO:0006654">
    <property type="term" value="P:phosphatidic acid biosynthetic process"/>
    <property type="evidence" value="ECO:0007669"/>
    <property type="project" value="TreeGrafter"/>
</dbReference>
<evidence type="ECO:0000256" key="2">
    <source>
        <dbReference type="ARBA" id="ARBA00022679"/>
    </source>
</evidence>
<dbReference type="CDD" id="cd07989">
    <property type="entry name" value="LPLAT_AGPAT-like"/>
    <property type="match status" value="1"/>
</dbReference>
<accession>A0A1H6U579</accession>
<dbReference type="GO" id="GO:0003841">
    <property type="term" value="F:1-acylglycerol-3-phosphate O-acyltransferase activity"/>
    <property type="evidence" value="ECO:0007669"/>
    <property type="project" value="TreeGrafter"/>
</dbReference>
<dbReference type="Proteomes" id="UP000242999">
    <property type="component" value="Unassembled WGS sequence"/>
</dbReference>
<keyword evidence="3 6" id="KW-0012">Acyltransferase</keyword>
<feature type="domain" description="Phospholipid/glycerol acyltransferase" evidence="5">
    <location>
        <begin position="76"/>
        <end position="190"/>
    </location>
</feature>
<keyword evidence="4" id="KW-1133">Transmembrane helix</keyword>
<evidence type="ECO:0000256" key="3">
    <source>
        <dbReference type="ARBA" id="ARBA00023315"/>
    </source>
</evidence>
<dbReference type="OrthoDB" id="9812274at2"/>
<dbReference type="EMBL" id="FNYH01000013">
    <property type="protein sequence ID" value="SEI85684.1"/>
    <property type="molecule type" value="Genomic_DNA"/>
</dbReference>
<proteinExistence type="predicted"/>
<keyword evidence="7" id="KW-1185">Reference proteome</keyword>
<dbReference type="InterPro" id="IPR002123">
    <property type="entry name" value="Plipid/glycerol_acylTrfase"/>
</dbReference>
<reference evidence="7" key="1">
    <citation type="submission" date="2016-10" db="EMBL/GenBank/DDBJ databases">
        <authorList>
            <person name="Varghese N."/>
            <person name="Submissions S."/>
        </authorList>
    </citation>
    <scope>NUCLEOTIDE SEQUENCE [LARGE SCALE GENOMIC DNA]</scope>
    <source>
        <strain evidence="7">DSM 7165</strain>
    </source>
</reference>